<dbReference type="HOGENOM" id="CLU_001570_5_11_1"/>
<reference evidence="14" key="2">
    <citation type="submission" date="2015-01" db="EMBL/GenBank/DDBJ databases">
        <title>Evolutionary Origins and Diversification of the Mycorrhizal Mutualists.</title>
        <authorList>
            <consortium name="DOE Joint Genome Institute"/>
            <consortium name="Mycorrhizal Genomics Consortium"/>
            <person name="Kohler A."/>
            <person name="Kuo A."/>
            <person name="Nagy L.G."/>
            <person name="Floudas D."/>
            <person name="Copeland A."/>
            <person name="Barry K.W."/>
            <person name="Cichocki N."/>
            <person name="Veneault-Fourrey C."/>
            <person name="LaButti K."/>
            <person name="Lindquist E.A."/>
            <person name="Lipzen A."/>
            <person name="Lundell T."/>
            <person name="Morin E."/>
            <person name="Murat C."/>
            <person name="Riley R."/>
            <person name="Ohm R."/>
            <person name="Sun H."/>
            <person name="Tunlid A."/>
            <person name="Henrissat B."/>
            <person name="Grigoriev I.V."/>
            <person name="Hibbett D.S."/>
            <person name="Martin F."/>
        </authorList>
    </citation>
    <scope>NUCLEOTIDE SEQUENCE [LARGE SCALE GENOMIC DNA]</scope>
    <source>
        <strain evidence="14">ATCC 200175</strain>
    </source>
</reference>
<dbReference type="InterPro" id="IPR001128">
    <property type="entry name" value="Cyt_P450"/>
</dbReference>
<evidence type="ECO:0000256" key="10">
    <source>
        <dbReference type="ARBA" id="ARBA00023004"/>
    </source>
</evidence>
<protein>
    <recommendedName>
        <fullName evidence="15">Cytochrome P450</fullName>
    </recommendedName>
</protein>
<evidence type="ECO:0000256" key="6">
    <source>
        <dbReference type="ARBA" id="ARBA00022692"/>
    </source>
</evidence>
<accession>A0A0C9SUP1</accession>
<dbReference type="PRINTS" id="PR00385">
    <property type="entry name" value="P450"/>
</dbReference>
<reference evidence="13 14" key="1">
    <citation type="submission" date="2014-06" db="EMBL/GenBank/DDBJ databases">
        <authorList>
            <consortium name="DOE Joint Genome Institute"/>
            <person name="Kuo A."/>
            <person name="Kohler A."/>
            <person name="Nagy L.G."/>
            <person name="Floudas D."/>
            <person name="Copeland A."/>
            <person name="Barry K.W."/>
            <person name="Cichocki N."/>
            <person name="Veneault-Fourrey C."/>
            <person name="LaButti K."/>
            <person name="Lindquist E.A."/>
            <person name="Lipzen A."/>
            <person name="Lundell T."/>
            <person name="Morin E."/>
            <person name="Murat C."/>
            <person name="Sun H."/>
            <person name="Tunlid A."/>
            <person name="Henrissat B."/>
            <person name="Grigoriev I.V."/>
            <person name="Hibbett D.S."/>
            <person name="Martin F."/>
            <person name="Nordberg H.P."/>
            <person name="Cantor M.N."/>
            <person name="Hua S.X."/>
        </authorList>
    </citation>
    <scope>NUCLEOTIDE SEQUENCE [LARGE SCALE GENOMIC DNA]</scope>
    <source>
        <strain evidence="13 14">ATCC 200175</strain>
    </source>
</reference>
<evidence type="ECO:0000256" key="7">
    <source>
        <dbReference type="ARBA" id="ARBA00022723"/>
    </source>
</evidence>
<keyword evidence="10" id="KW-0408">Iron</keyword>
<dbReference type="InterPro" id="IPR036396">
    <property type="entry name" value="Cyt_P450_sf"/>
</dbReference>
<dbReference type="GO" id="GO:0016020">
    <property type="term" value="C:membrane"/>
    <property type="evidence" value="ECO:0007669"/>
    <property type="project" value="UniProtKB-SubCell"/>
</dbReference>
<keyword evidence="11" id="KW-0503">Monooxygenase</keyword>
<evidence type="ECO:0000313" key="14">
    <source>
        <dbReference type="Proteomes" id="UP000053647"/>
    </source>
</evidence>
<keyword evidence="12" id="KW-0472">Membrane</keyword>
<dbReference type="OrthoDB" id="1470350at2759"/>
<dbReference type="PANTHER" id="PTHR24305">
    <property type="entry name" value="CYTOCHROME P450"/>
    <property type="match status" value="1"/>
</dbReference>
<organism evidence="13 14">
    <name type="scientific">Paxillus involutus ATCC 200175</name>
    <dbReference type="NCBI Taxonomy" id="664439"/>
    <lineage>
        <taxon>Eukaryota</taxon>
        <taxon>Fungi</taxon>
        <taxon>Dikarya</taxon>
        <taxon>Basidiomycota</taxon>
        <taxon>Agaricomycotina</taxon>
        <taxon>Agaricomycetes</taxon>
        <taxon>Agaricomycetidae</taxon>
        <taxon>Boletales</taxon>
        <taxon>Paxilineae</taxon>
        <taxon>Paxillaceae</taxon>
        <taxon>Paxillus</taxon>
    </lineage>
</organism>
<evidence type="ECO:0000256" key="9">
    <source>
        <dbReference type="ARBA" id="ARBA00023002"/>
    </source>
</evidence>
<keyword evidence="6" id="KW-0812">Transmembrane</keyword>
<dbReference type="Pfam" id="PF00067">
    <property type="entry name" value="p450"/>
    <property type="match status" value="1"/>
</dbReference>
<evidence type="ECO:0000256" key="12">
    <source>
        <dbReference type="ARBA" id="ARBA00023136"/>
    </source>
</evidence>
<comment type="pathway">
    <text evidence="3">Secondary metabolite biosynthesis; terpenoid biosynthesis.</text>
</comment>
<dbReference type="InterPro" id="IPR050121">
    <property type="entry name" value="Cytochrome_P450_monoxygenase"/>
</dbReference>
<sequence>MTVKIDTSLRVLDVVAASVFTWSLSRLARSVRRRARATCLKGPPSESFIFGFPEVLMAAPDGPEVYEAWASQYGPVFQVPSLLGTSRIVLCDPKAIAHFYARDTTTYVVTPPAKFIMGILVGRGSLLTSHGDVHKRLRKSVTPAFTVAAIRTLLPIFYDSVYKTKVAWDNILENSTDGAIVEVQEWMNRISLDTIGIAGFSHDFASLDGKKSAVTIVFEEIAKAQPCSAIAYIAILAHLFPALLRIPNPQMRVTQMLNNSMGMISKELLERTKKDNKNDASGGQKDKSIMGLLFKAGNGGSEGHMSEEEVLTQMKLLLLAGYETTSICLTWALIELCRDQEAQTKLREELSQIHGDPPWDQLTNGLPYLDAVVHEILRLHAPLTEAPRIAIEDDVVPLSDPVFTPSSPHPVTHLSIPRGTIVTVPIASINRSTLFWGPDAKSIQALAMDRQGWHPETGKGVTGTSAHIDFC</sequence>
<evidence type="ECO:0000256" key="8">
    <source>
        <dbReference type="ARBA" id="ARBA00022989"/>
    </source>
</evidence>
<dbReference type="GO" id="GO:0004497">
    <property type="term" value="F:monooxygenase activity"/>
    <property type="evidence" value="ECO:0007669"/>
    <property type="project" value="UniProtKB-KW"/>
</dbReference>
<dbReference type="SUPFAM" id="SSF48264">
    <property type="entry name" value="Cytochrome P450"/>
    <property type="match status" value="1"/>
</dbReference>
<dbReference type="InterPro" id="IPR002401">
    <property type="entry name" value="Cyt_P450_E_grp-I"/>
</dbReference>
<evidence type="ECO:0000256" key="1">
    <source>
        <dbReference type="ARBA" id="ARBA00001971"/>
    </source>
</evidence>
<dbReference type="PANTHER" id="PTHR24305:SF166">
    <property type="entry name" value="CYTOCHROME P450 12A4, MITOCHONDRIAL-RELATED"/>
    <property type="match status" value="1"/>
</dbReference>
<evidence type="ECO:0000256" key="2">
    <source>
        <dbReference type="ARBA" id="ARBA00004370"/>
    </source>
</evidence>
<proteinExistence type="inferred from homology"/>
<dbReference type="GO" id="GO:0016705">
    <property type="term" value="F:oxidoreductase activity, acting on paired donors, with incorporation or reduction of molecular oxygen"/>
    <property type="evidence" value="ECO:0007669"/>
    <property type="project" value="InterPro"/>
</dbReference>
<evidence type="ECO:0000313" key="13">
    <source>
        <dbReference type="EMBL" id="KIJ12884.1"/>
    </source>
</evidence>
<evidence type="ECO:0000256" key="5">
    <source>
        <dbReference type="ARBA" id="ARBA00022617"/>
    </source>
</evidence>
<comment type="subcellular location">
    <subcellularLocation>
        <location evidence="2">Membrane</location>
    </subcellularLocation>
</comment>
<comment type="similarity">
    <text evidence="4">Belongs to the cytochrome P450 family.</text>
</comment>
<keyword evidence="8" id="KW-1133">Transmembrane helix</keyword>
<evidence type="ECO:0008006" key="15">
    <source>
        <dbReference type="Google" id="ProtNLM"/>
    </source>
</evidence>
<evidence type="ECO:0000256" key="3">
    <source>
        <dbReference type="ARBA" id="ARBA00004721"/>
    </source>
</evidence>
<keyword evidence="5" id="KW-0349">Heme</keyword>
<dbReference type="GO" id="GO:0005506">
    <property type="term" value="F:iron ion binding"/>
    <property type="evidence" value="ECO:0007669"/>
    <property type="project" value="InterPro"/>
</dbReference>
<dbReference type="AlphaFoldDB" id="A0A0C9SUP1"/>
<keyword evidence="9" id="KW-0560">Oxidoreductase</keyword>
<comment type="cofactor">
    <cofactor evidence="1">
        <name>heme</name>
        <dbReference type="ChEBI" id="CHEBI:30413"/>
    </cofactor>
</comment>
<dbReference type="GO" id="GO:0020037">
    <property type="term" value="F:heme binding"/>
    <property type="evidence" value="ECO:0007669"/>
    <property type="project" value="InterPro"/>
</dbReference>
<name>A0A0C9SUP1_PAXIN</name>
<dbReference type="Proteomes" id="UP000053647">
    <property type="component" value="Unassembled WGS sequence"/>
</dbReference>
<evidence type="ECO:0000256" key="11">
    <source>
        <dbReference type="ARBA" id="ARBA00023033"/>
    </source>
</evidence>
<gene>
    <name evidence="13" type="ORF">PAXINDRAFT_14245</name>
</gene>
<dbReference type="EMBL" id="KN819358">
    <property type="protein sequence ID" value="KIJ12884.1"/>
    <property type="molecule type" value="Genomic_DNA"/>
</dbReference>
<dbReference type="Gene3D" id="1.10.630.10">
    <property type="entry name" value="Cytochrome P450"/>
    <property type="match status" value="1"/>
</dbReference>
<evidence type="ECO:0000256" key="4">
    <source>
        <dbReference type="ARBA" id="ARBA00010617"/>
    </source>
</evidence>
<keyword evidence="7" id="KW-0479">Metal-binding</keyword>
<dbReference type="PRINTS" id="PR00463">
    <property type="entry name" value="EP450I"/>
</dbReference>
<keyword evidence="14" id="KW-1185">Reference proteome</keyword>